<sequence>MGETSGVLTALGGVGLFLLGMVLMTEGLQGLAGQSLRRILRRFTSTPLRGVGAGTLVTAILQSSSATTVTVIGFVSAGLLSFSQGLGIVFGANIGTTFTGWLVALLGFKLELEIAALPIVFIGGLMRLFGGRKMDLLGQAISGFALLFLGIALMQEGMAGLSGVLTPAELPGDTFWGRAKLVAIGAAITAVTQSSSAGVAAALVALDAGAIGFGQAAVMVIGMNIGTTVTALLATLGGSVAARQTGIAHLLFNILTGVLAFVLLTFAAGYAETRIAGGGVEAARYGLVIFHTVFNIAGVVIILLLLDPFIALVRRLVPETREPLVARLDKALLAQPGAAVDASGATVEAITRHMYGLLAARLSPGGSAGGDGSQLRQGIRALDATRAYLEAINAASLTGPVLARYLDILHILDHLARLGYRISQEERAATTQSERRLKRLARVLRRGLTQSLQAPALGGQAAWFDHLQEIMRGHQLRFRAAILEGAGVKGLAPGRAMQMMDAARWLHRVAYHAWRIEHHLERIVRSREEVMESGARSEALEDVRAD</sequence>
<feature type="transmembrane region" description="Helical" evidence="6">
    <location>
        <begin position="283"/>
        <end position="306"/>
    </location>
</feature>
<gene>
    <name evidence="7" type="ORF">NO357_20335</name>
</gene>
<dbReference type="AlphaFoldDB" id="A0AAE3WIG8"/>
<feature type="transmembrane region" description="Helical" evidence="6">
    <location>
        <begin position="114"/>
        <end position="130"/>
    </location>
</feature>
<name>A0AAE3WIG8_9RHOB</name>
<protein>
    <submittedName>
        <fullName evidence="7">Na/Pi symporter</fullName>
    </submittedName>
</protein>
<evidence type="ECO:0000256" key="5">
    <source>
        <dbReference type="ARBA" id="ARBA00023136"/>
    </source>
</evidence>
<keyword evidence="3 6" id="KW-0812">Transmembrane</keyword>
<evidence type="ECO:0000313" key="8">
    <source>
        <dbReference type="Proteomes" id="UP001226762"/>
    </source>
</evidence>
<dbReference type="PANTHER" id="PTHR10010">
    <property type="entry name" value="SOLUTE CARRIER FAMILY 34 SODIUM PHOSPHATE , MEMBER 2-RELATED"/>
    <property type="match status" value="1"/>
</dbReference>
<proteinExistence type="predicted"/>
<keyword evidence="2" id="KW-1003">Cell membrane</keyword>
<dbReference type="GO" id="GO:0005436">
    <property type="term" value="F:sodium:phosphate symporter activity"/>
    <property type="evidence" value="ECO:0007669"/>
    <property type="project" value="InterPro"/>
</dbReference>
<dbReference type="RefSeq" id="WP_306737569.1">
    <property type="nucleotide sequence ID" value="NZ_JANHAX010000008.1"/>
</dbReference>
<evidence type="ECO:0000256" key="3">
    <source>
        <dbReference type="ARBA" id="ARBA00022692"/>
    </source>
</evidence>
<reference evidence="7" key="1">
    <citation type="submission" date="2022-07" db="EMBL/GenBank/DDBJ databases">
        <authorList>
            <person name="Otstavnykh N."/>
            <person name="Isaeva M."/>
            <person name="Bystritskaya E."/>
        </authorList>
    </citation>
    <scope>NUCLEOTIDE SEQUENCE</scope>
    <source>
        <strain evidence="7">KCTC 52189</strain>
    </source>
</reference>
<dbReference type="Pfam" id="PF02690">
    <property type="entry name" value="Na_Pi_cotrans"/>
    <property type="match status" value="2"/>
</dbReference>
<reference evidence="7" key="2">
    <citation type="submission" date="2023-02" db="EMBL/GenBank/DDBJ databases">
        <title>'Rhodoalgimonas zhirmunskyi' gen. nov., isolated from a red alga.</title>
        <authorList>
            <person name="Nedashkovskaya O.I."/>
            <person name="Otstavnykh N.Y."/>
            <person name="Bystritskaya E.P."/>
            <person name="Balabanova L.A."/>
            <person name="Isaeva M.P."/>
        </authorList>
    </citation>
    <scope>NUCLEOTIDE SEQUENCE</scope>
    <source>
        <strain evidence="7">KCTC 52189</strain>
    </source>
</reference>
<feature type="transmembrane region" description="Helical" evidence="6">
    <location>
        <begin position="250"/>
        <end position="271"/>
    </location>
</feature>
<accession>A0AAE3WIG8</accession>
<evidence type="ECO:0000256" key="6">
    <source>
        <dbReference type="SAM" id="Phobius"/>
    </source>
</evidence>
<organism evidence="7 8">
    <name type="scientific">Marimonas arenosa</name>
    <dbReference type="NCBI Taxonomy" id="1795305"/>
    <lineage>
        <taxon>Bacteria</taxon>
        <taxon>Pseudomonadati</taxon>
        <taxon>Pseudomonadota</taxon>
        <taxon>Alphaproteobacteria</taxon>
        <taxon>Rhodobacterales</taxon>
        <taxon>Paracoccaceae</taxon>
        <taxon>Marimonas</taxon>
    </lineage>
</organism>
<feature type="transmembrane region" description="Helical" evidence="6">
    <location>
        <begin position="53"/>
        <end position="80"/>
    </location>
</feature>
<dbReference type="EMBL" id="JANHAX010000008">
    <property type="protein sequence ID" value="MDQ2092260.1"/>
    <property type="molecule type" value="Genomic_DNA"/>
</dbReference>
<dbReference type="PANTHER" id="PTHR10010:SF46">
    <property type="entry name" value="SODIUM-DEPENDENT PHOSPHATE TRANSPORT PROTEIN 2B"/>
    <property type="match status" value="1"/>
</dbReference>
<dbReference type="Proteomes" id="UP001226762">
    <property type="component" value="Unassembled WGS sequence"/>
</dbReference>
<feature type="transmembrane region" description="Helical" evidence="6">
    <location>
        <begin position="86"/>
        <end position="107"/>
    </location>
</feature>
<evidence type="ECO:0000256" key="4">
    <source>
        <dbReference type="ARBA" id="ARBA00022989"/>
    </source>
</evidence>
<dbReference type="NCBIfam" id="NF037997">
    <property type="entry name" value="Na_Pi_symport"/>
    <property type="match status" value="1"/>
</dbReference>
<dbReference type="GO" id="GO:0044341">
    <property type="term" value="P:sodium-dependent phosphate transport"/>
    <property type="evidence" value="ECO:0007669"/>
    <property type="project" value="InterPro"/>
</dbReference>
<comment type="caution">
    <text evidence="7">The sequence shown here is derived from an EMBL/GenBank/DDBJ whole genome shotgun (WGS) entry which is preliminary data.</text>
</comment>
<feature type="transmembrane region" description="Helical" evidence="6">
    <location>
        <begin position="181"/>
        <end position="204"/>
    </location>
</feature>
<keyword evidence="4 6" id="KW-1133">Transmembrane helix</keyword>
<evidence type="ECO:0000256" key="1">
    <source>
        <dbReference type="ARBA" id="ARBA00004651"/>
    </source>
</evidence>
<keyword evidence="5 6" id="KW-0472">Membrane</keyword>
<feature type="transmembrane region" description="Helical" evidence="6">
    <location>
        <begin position="216"/>
        <end position="238"/>
    </location>
</feature>
<dbReference type="GO" id="GO:0005886">
    <property type="term" value="C:plasma membrane"/>
    <property type="evidence" value="ECO:0007669"/>
    <property type="project" value="UniProtKB-SubCell"/>
</dbReference>
<dbReference type="InterPro" id="IPR003841">
    <property type="entry name" value="Na/Pi_transpt"/>
</dbReference>
<feature type="transmembrane region" description="Helical" evidence="6">
    <location>
        <begin position="6"/>
        <end position="32"/>
    </location>
</feature>
<evidence type="ECO:0000313" key="7">
    <source>
        <dbReference type="EMBL" id="MDQ2092260.1"/>
    </source>
</evidence>
<keyword evidence="8" id="KW-1185">Reference proteome</keyword>
<comment type="subcellular location">
    <subcellularLocation>
        <location evidence="1">Cell membrane</location>
        <topology evidence="1">Multi-pass membrane protein</topology>
    </subcellularLocation>
</comment>
<evidence type="ECO:0000256" key="2">
    <source>
        <dbReference type="ARBA" id="ARBA00022475"/>
    </source>
</evidence>